<comment type="similarity">
    <text evidence="2">Belongs to the binding-protein-dependent transport system permease family. FecCD subfamily.</text>
</comment>
<dbReference type="GO" id="GO:0005886">
    <property type="term" value="C:plasma membrane"/>
    <property type="evidence" value="ECO:0007669"/>
    <property type="project" value="UniProtKB-SubCell"/>
</dbReference>
<reference evidence="10" key="1">
    <citation type="submission" date="2017-10" db="EMBL/GenBank/DDBJ databases">
        <title>Kefir isolates.</title>
        <authorList>
            <person name="Kim Y."/>
            <person name="Blasche S."/>
        </authorList>
    </citation>
    <scope>NUCLEOTIDE SEQUENCE [LARGE SCALE GENOMIC DNA]</scope>
    <source>
        <strain evidence="10">OG2-2</strain>
    </source>
</reference>
<feature type="transmembrane region" description="Helical" evidence="9">
    <location>
        <begin position="104"/>
        <end position="124"/>
    </location>
</feature>
<dbReference type="Gene3D" id="1.10.3470.10">
    <property type="entry name" value="ABC transporter involved in vitamin B12 uptake, BtuC"/>
    <property type="match status" value="1"/>
</dbReference>
<evidence type="ECO:0000313" key="10">
    <source>
        <dbReference type="EMBL" id="PEN16971.1"/>
    </source>
</evidence>
<dbReference type="EMBL" id="PDEV01000001">
    <property type="protein sequence ID" value="PEN16971.1"/>
    <property type="molecule type" value="Genomic_DNA"/>
</dbReference>
<evidence type="ECO:0000256" key="1">
    <source>
        <dbReference type="ARBA" id="ARBA00004651"/>
    </source>
</evidence>
<evidence type="ECO:0000256" key="4">
    <source>
        <dbReference type="ARBA" id="ARBA00022475"/>
    </source>
</evidence>
<dbReference type="AlphaFoldDB" id="A0A2A8D7V9"/>
<dbReference type="InterPro" id="IPR037294">
    <property type="entry name" value="ABC_BtuC-like"/>
</dbReference>
<gene>
    <name evidence="10" type="ORF">CRM92_02760</name>
</gene>
<organism evidence="10 11">
    <name type="scientific">Rothia dentocariosa</name>
    <dbReference type="NCBI Taxonomy" id="2047"/>
    <lineage>
        <taxon>Bacteria</taxon>
        <taxon>Bacillati</taxon>
        <taxon>Actinomycetota</taxon>
        <taxon>Actinomycetes</taxon>
        <taxon>Micrococcales</taxon>
        <taxon>Micrococcaceae</taxon>
        <taxon>Rothia</taxon>
    </lineage>
</organism>
<dbReference type="Pfam" id="PF01032">
    <property type="entry name" value="FecCD"/>
    <property type="match status" value="1"/>
</dbReference>
<feature type="transmembrane region" description="Helical" evidence="9">
    <location>
        <begin position="235"/>
        <end position="256"/>
    </location>
</feature>
<evidence type="ECO:0000256" key="7">
    <source>
        <dbReference type="ARBA" id="ARBA00023136"/>
    </source>
</evidence>
<feature type="transmembrane region" description="Helical" evidence="9">
    <location>
        <begin position="277"/>
        <end position="304"/>
    </location>
</feature>
<keyword evidence="3" id="KW-0813">Transport</keyword>
<evidence type="ECO:0000313" key="11">
    <source>
        <dbReference type="Proteomes" id="UP000219947"/>
    </source>
</evidence>
<comment type="subcellular location">
    <subcellularLocation>
        <location evidence="1">Cell membrane</location>
        <topology evidence="1">Multi-pass membrane protein</topology>
    </subcellularLocation>
</comment>
<name>A0A2A8D7V9_9MICC</name>
<feature type="transmembrane region" description="Helical" evidence="9">
    <location>
        <begin position="348"/>
        <end position="365"/>
    </location>
</feature>
<keyword evidence="6 9" id="KW-1133">Transmembrane helix</keyword>
<dbReference type="GO" id="GO:0022857">
    <property type="term" value="F:transmembrane transporter activity"/>
    <property type="evidence" value="ECO:0007669"/>
    <property type="project" value="InterPro"/>
</dbReference>
<accession>A0A2A8D7V9</accession>
<evidence type="ECO:0000256" key="5">
    <source>
        <dbReference type="ARBA" id="ARBA00022692"/>
    </source>
</evidence>
<dbReference type="SUPFAM" id="SSF81345">
    <property type="entry name" value="ABC transporter involved in vitamin B12 uptake, BtuC"/>
    <property type="match status" value="1"/>
</dbReference>
<evidence type="ECO:0000256" key="9">
    <source>
        <dbReference type="SAM" id="Phobius"/>
    </source>
</evidence>
<keyword evidence="11" id="KW-1185">Reference proteome</keyword>
<keyword evidence="7 9" id="KW-0472">Membrane</keyword>
<feature type="transmembrane region" description="Helical" evidence="9">
    <location>
        <begin position="46"/>
        <end position="69"/>
    </location>
</feature>
<feature type="transmembrane region" description="Helical" evidence="9">
    <location>
        <begin position="316"/>
        <end position="336"/>
    </location>
</feature>
<dbReference type="PANTHER" id="PTHR30472:SF24">
    <property type="entry name" value="FERRIC ENTEROBACTIN TRANSPORT SYSTEM PERMEASE PROTEIN FEPG"/>
    <property type="match status" value="1"/>
</dbReference>
<keyword evidence="4" id="KW-1003">Cell membrane</keyword>
<dbReference type="CDD" id="cd06550">
    <property type="entry name" value="TM_ABC_iron-siderophores_like"/>
    <property type="match status" value="1"/>
</dbReference>
<dbReference type="PANTHER" id="PTHR30472">
    <property type="entry name" value="FERRIC ENTEROBACTIN TRANSPORT SYSTEM PERMEASE PROTEIN"/>
    <property type="match status" value="1"/>
</dbReference>
<dbReference type="RefSeq" id="WP_098042323.1">
    <property type="nucleotide sequence ID" value="NZ_JAOVAQ010000010.1"/>
</dbReference>
<keyword evidence="5 9" id="KW-0812">Transmembrane</keyword>
<evidence type="ECO:0000256" key="8">
    <source>
        <dbReference type="SAM" id="MobiDB-lite"/>
    </source>
</evidence>
<comment type="caution">
    <text evidence="10">The sequence shown here is derived from an EMBL/GenBank/DDBJ whole genome shotgun (WGS) entry which is preliminary data.</text>
</comment>
<proteinExistence type="inferred from homology"/>
<feature type="transmembrane region" description="Helical" evidence="9">
    <location>
        <begin position="189"/>
        <end position="212"/>
    </location>
</feature>
<evidence type="ECO:0000256" key="2">
    <source>
        <dbReference type="ARBA" id="ARBA00007935"/>
    </source>
</evidence>
<feature type="compositionally biased region" description="Basic and acidic residues" evidence="8">
    <location>
        <begin position="14"/>
        <end position="26"/>
    </location>
</feature>
<dbReference type="Proteomes" id="UP000219947">
    <property type="component" value="Unassembled WGS sequence"/>
</dbReference>
<feature type="transmembrane region" description="Helical" evidence="9">
    <location>
        <begin position="159"/>
        <end position="177"/>
    </location>
</feature>
<protein>
    <submittedName>
        <fullName evidence="10">Iron ABC transporter permease</fullName>
    </submittedName>
</protein>
<sequence>MTDTQTRATNLKTQKQETSRPRSARRGHDLAGRLVLNSRGLIQAQVPWRVLTLNIVLIALIVALSLWGLQQGEYKVTTMDVINALVGRGKRITVVLVQKREARIVAALLVGAALGLSGALFQVISGNPLGSPDIIGFTHGAATGALLQIIVFDSGPVEVAIGALIGGIATSITVWLLTRHTGLRGFRLVLVGIGVGSTLAAFNSLLVVRASLTQAQTAASWLAGSLDDMSWPRTITLMIFLIVTVPALLALVRPLGAIRFGDSVASGLGLNVNAYRVCALFLGVLLVSLATATTGPIAFVALAAPHIVKTLGRSGGVTLFGSALMGALMVLASDLIGRFAIPGRTLQVGVVTGALGGLYLIYLIYLERKKS</sequence>
<evidence type="ECO:0000256" key="3">
    <source>
        <dbReference type="ARBA" id="ARBA00022448"/>
    </source>
</evidence>
<feature type="region of interest" description="Disordered" evidence="8">
    <location>
        <begin position="1"/>
        <end position="26"/>
    </location>
</feature>
<evidence type="ECO:0000256" key="6">
    <source>
        <dbReference type="ARBA" id="ARBA00022989"/>
    </source>
</evidence>
<dbReference type="InterPro" id="IPR000522">
    <property type="entry name" value="ABC_transptr_permease_BtuC"/>
</dbReference>
<dbReference type="GO" id="GO:0033214">
    <property type="term" value="P:siderophore-iron import into cell"/>
    <property type="evidence" value="ECO:0007669"/>
    <property type="project" value="TreeGrafter"/>
</dbReference>
<feature type="compositionally biased region" description="Polar residues" evidence="8">
    <location>
        <begin position="1"/>
        <end position="13"/>
    </location>
</feature>